<accession>A0AAU6SQ34</accession>
<evidence type="ECO:0008006" key="3">
    <source>
        <dbReference type="Google" id="ProtNLM"/>
    </source>
</evidence>
<evidence type="ECO:0000313" key="2">
    <source>
        <dbReference type="EMBL" id="XAG22077.1"/>
    </source>
</evidence>
<protein>
    <recommendedName>
        <fullName evidence="3">Mobilization protein</fullName>
    </recommendedName>
</protein>
<evidence type="ECO:0000256" key="1">
    <source>
        <dbReference type="SAM" id="Coils"/>
    </source>
</evidence>
<name>A0AAU6SQ34_UNCXX</name>
<dbReference type="AlphaFoldDB" id="A0AAU6SQ34"/>
<feature type="coiled-coil region" evidence="1">
    <location>
        <begin position="98"/>
        <end position="174"/>
    </location>
</feature>
<organism evidence="2">
    <name type="scientific">bacterium 19PA01SH03</name>
    <dbReference type="NCBI Taxonomy" id="2920705"/>
    <lineage>
        <taxon>Bacteria</taxon>
    </lineage>
</organism>
<sequence>MASIIEQKKAIASKRIEDITEILEELKKSNSTFTSARKLSEYIAQKLTKDGKPVDGSTLRRKNSLYKGLIDDYVGRKEKKPEAQTKLALKVGLQAKEIQRLILRVDDLEHEVQDKENEIRLLIVDAQDKRKQAIASIAPPKPIKYTQTELTQLKESHKNDRAQLNKALEVIETLLKPELKTKNNSGGSYEIKNGKVIDLVGEFDLFTEESLPDFFKDR</sequence>
<proteinExistence type="predicted"/>
<keyword evidence="1" id="KW-0175">Coiled coil</keyword>
<reference evidence="2" key="1">
    <citation type="submission" date="2022-03" db="EMBL/GenBank/DDBJ databases">
        <title>Sea Food Isolates.</title>
        <authorList>
            <person name="Li c."/>
        </authorList>
    </citation>
    <scope>NUCLEOTIDE SEQUENCE</scope>
    <source>
        <strain evidence="2">19PA01SH03</strain>
    </source>
</reference>
<gene>
    <name evidence="2" type="ORF">MRN70_04510</name>
</gene>
<dbReference type="EMBL" id="CP095338">
    <property type="protein sequence ID" value="XAG22077.1"/>
    <property type="molecule type" value="Genomic_DNA"/>
</dbReference>